<dbReference type="OrthoDB" id="9814704at2"/>
<evidence type="ECO:0000256" key="1">
    <source>
        <dbReference type="SAM" id="SignalP"/>
    </source>
</evidence>
<keyword evidence="1" id="KW-0732">Signal</keyword>
<dbReference type="EMBL" id="SMCS01000002">
    <property type="protein sequence ID" value="TCV95811.1"/>
    <property type="molecule type" value="Genomic_DNA"/>
</dbReference>
<evidence type="ECO:0000313" key="4">
    <source>
        <dbReference type="Proteomes" id="UP000295645"/>
    </source>
</evidence>
<dbReference type="AlphaFoldDB" id="A0A4R3YTF6"/>
<sequence length="135" mass="14968">MYTRRMIRFRTILLMLVLSLPLSGFAQDVTRPAFADLQQRHAAPLLLDVRTPAEYGDGHIAGALNVPVDEVAARHGVLGVPRDREVVVYCKSGKRAARARDTLQSLGYTNVHLLEGSVDAWRADGRPLVRERPSP</sequence>
<dbReference type="SMART" id="SM00450">
    <property type="entry name" value="RHOD"/>
    <property type="match status" value="1"/>
</dbReference>
<dbReference type="GO" id="GO:0004792">
    <property type="term" value="F:thiosulfate-cyanide sulfurtransferase activity"/>
    <property type="evidence" value="ECO:0007669"/>
    <property type="project" value="TreeGrafter"/>
</dbReference>
<dbReference type="InterPro" id="IPR036873">
    <property type="entry name" value="Rhodanese-like_dom_sf"/>
</dbReference>
<accession>A0A4R3YTF6</accession>
<reference evidence="3 4" key="1">
    <citation type="submission" date="2019-03" db="EMBL/GenBank/DDBJ databases">
        <title>Above-ground endophytic microbial communities from plants in different locations in the United States.</title>
        <authorList>
            <person name="Frank C."/>
        </authorList>
    </citation>
    <scope>NUCLEOTIDE SEQUENCE [LARGE SCALE GENOMIC DNA]</scope>
    <source>
        <strain evidence="3 4">LP_13_YM</strain>
    </source>
</reference>
<dbReference type="InterPro" id="IPR001763">
    <property type="entry name" value="Rhodanese-like_dom"/>
</dbReference>
<dbReference type="PANTHER" id="PTHR44086:SF10">
    <property type="entry name" value="THIOSULFATE SULFURTRANSFERASE_RHODANESE-LIKE DOMAIN-CONTAINING PROTEIN 3"/>
    <property type="match status" value="1"/>
</dbReference>
<dbReference type="PROSITE" id="PS50206">
    <property type="entry name" value="RHODANESE_3"/>
    <property type="match status" value="1"/>
</dbReference>
<keyword evidence="4" id="KW-1185">Reference proteome</keyword>
<proteinExistence type="predicted"/>
<gene>
    <name evidence="3" type="ORF">EC912_102155</name>
</gene>
<evidence type="ECO:0000313" key="3">
    <source>
        <dbReference type="EMBL" id="TCV95811.1"/>
    </source>
</evidence>
<comment type="caution">
    <text evidence="3">The sequence shown here is derived from an EMBL/GenBank/DDBJ whole genome shotgun (WGS) entry which is preliminary data.</text>
</comment>
<dbReference type="Gene3D" id="3.40.250.10">
    <property type="entry name" value="Rhodanese-like domain"/>
    <property type="match status" value="1"/>
</dbReference>
<evidence type="ECO:0000259" key="2">
    <source>
        <dbReference type="PROSITE" id="PS50206"/>
    </source>
</evidence>
<dbReference type="PANTHER" id="PTHR44086">
    <property type="entry name" value="THIOSULFATE SULFURTRANSFERASE RDL2, MITOCHONDRIAL-RELATED"/>
    <property type="match status" value="1"/>
</dbReference>
<feature type="chain" id="PRO_5021014119" evidence="1">
    <location>
        <begin position="27"/>
        <end position="135"/>
    </location>
</feature>
<organism evidence="3 4">
    <name type="scientific">Luteibacter rhizovicinus</name>
    <dbReference type="NCBI Taxonomy" id="242606"/>
    <lineage>
        <taxon>Bacteria</taxon>
        <taxon>Pseudomonadati</taxon>
        <taxon>Pseudomonadota</taxon>
        <taxon>Gammaproteobacteria</taxon>
        <taxon>Lysobacterales</taxon>
        <taxon>Rhodanobacteraceae</taxon>
        <taxon>Luteibacter</taxon>
    </lineage>
</organism>
<feature type="domain" description="Rhodanese" evidence="2">
    <location>
        <begin position="40"/>
        <end position="130"/>
    </location>
</feature>
<keyword evidence="3" id="KW-0808">Transferase</keyword>
<name>A0A4R3YTF6_9GAMM</name>
<feature type="signal peptide" evidence="1">
    <location>
        <begin position="1"/>
        <end position="26"/>
    </location>
</feature>
<dbReference type="Proteomes" id="UP000295645">
    <property type="component" value="Unassembled WGS sequence"/>
</dbReference>
<dbReference type="SUPFAM" id="SSF52821">
    <property type="entry name" value="Rhodanese/Cell cycle control phosphatase"/>
    <property type="match status" value="1"/>
</dbReference>
<protein>
    <submittedName>
        <fullName evidence="3">Rhodanese-related sulfurtransferase</fullName>
    </submittedName>
</protein>
<dbReference type="CDD" id="cd00158">
    <property type="entry name" value="RHOD"/>
    <property type="match status" value="1"/>
</dbReference>
<dbReference type="Pfam" id="PF00581">
    <property type="entry name" value="Rhodanese"/>
    <property type="match status" value="1"/>
</dbReference>